<accession>A0A3P7SAA0</accession>
<dbReference type="Proteomes" id="UP000281553">
    <property type="component" value="Unassembled WGS sequence"/>
</dbReference>
<keyword evidence="4" id="KW-1185">Reference proteome</keyword>
<organism evidence="3 4">
    <name type="scientific">Dibothriocephalus latus</name>
    <name type="common">Fish tapeworm</name>
    <name type="synonym">Diphyllobothrium latum</name>
    <dbReference type="NCBI Taxonomy" id="60516"/>
    <lineage>
        <taxon>Eukaryota</taxon>
        <taxon>Metazoa</taxon>
        <taxon>Spiralia</taxon>
        <taxon>Lophotrochozoa</taxon>
        <taxon>Platyhelminthes</taxon>
        <taxon>Cestoda</taxon>
        <taxon>Eucestoda</taxon>
        <taxon>Diphyllobothriidea</taxon>
        <taxon>Diphyllobothriidae</taxon>
        <taxon>Dibothriocephalus</taxon>
    </lineage>
</organism>
<evidence type="ECO:0000313" key="4">
    <source>
        <dbReference type="Proteomes" id="UP000281553"/>
    </source>
</evidence>
<dbReference type="Pfam" id="PF04909">
    <property type="entry name" value="Amidohydro_2"/>
    <property type="match status" value="1"/>
</dbReference>
<dbReference type="OrthoDB" id="2135488at2759"/>
<proteinExistence type="inferred from homology"/>
<sequence>MAISSIAEEYYFIAGYIGWADIHDPGFRDRLKTLMFDPFLVGLRYDLSNFSPDVLLIPEVDANFSAIEQQGVPFDLMIGPHQLKHACHLAYKHPKLKLVLNHCGMPVEVMATQPSKSTEVSVCELGRFYVYRFLPPLSPLIFYLITFSITSHKEGFDR</sequence>
<gene>
    <name evidence="3" type="ORF">DILT_LOCUS19749</name>
</gene>
<evidence type="ECO:0000313" key="3">
    <source>
        <dbReference type="EMBL" id="VDN48799.1"/>
    </source>
</evidence>
<evidence type="ECO:0000256" key="1">
    <source>
        <dbReference type="ARBA" id="ARBA00038310"/>
    </source>
</evidence>
<evidence type="ECO:0000259" key="2">
    <source>
        <dbReference type="Pfam" id="PF04909"/>
    </source>
</evidence>
<dbReference type="PANTHER" id="PTHR43569:SF2">
    <property type="entry name" value="AMIDOHYDROLASE-RELATED DOMAIN-CONTAINING PROTEIN"/>
    <property type="match status" value="1"/>
</dbReference>
<dbReference type="InterPro" id="IPR006680">
    <property type="entry name" value="Amidohydro-rel"/>
</dbReference>
<dbReference type="EMBL" id="UYRU01120350">
    <property type="protein sequence ID" value="VDN48799.1"/>
    <property type="molecule type" value="Genomic_DNA"/>
</dbReference>
<name>A0A3P7SAA0_DIBLA</name>
<dbReference type="InterPro" id="IPR032466">
    <property type="entry name" value="Metal_Hydrolase"/>
</dbReference>
<protein>
    <recommendedName>
        <fullName evidence="2">Amidohydrolase-related domain-containing protein</fullName>
    </recommendedName>
</protein>
<dbReference type="Gene3D" id="3.20.20.140">
    <property type="entry name" value="Metal-dependent hydrolases"/>
    <property type="match status" value="1"/>
</dbReference>
<dbReference type="SUPFAM" id="SSF51556">
    <property type="entry name" value="Metallo-dependent hydrolases"/>
    <property type="match status" value="1"/>
</dbReference>
<dbReference type="InterPro" id="IPR052350">
    <property type="entry name" value="Metallo-dep_Lactonases"/>
</dbReference>
<comment type="similarity">
    <text evidence="1">Belongs to the metallo-dependent hydrolases superfamily.</text>
</comment>
<dbReference type="GO" id="GO:0016787">
    <property type="term" value="F:hydrolase activity"/>
    <property type="evidence" value="ECO:0007669"/>
    <property type="project" value="InterPro"/>
</dbReference>
<feature type="domain" description="Amidohydrolase-related" evidence="2">
    <location>
        <begin position="8"/>
        <end position="114"/>
    </location>
</feature>
<dbReference type="AlphaFoldDB" id="A0A3P7SAA0"/>
<dbReference type="PANTHER" id="PTHR43569">
    <property type="entry name" value="AMIDOHYDROLASE"/>
    <property type="match status" value="1"/>
</dbReference>
<reference evidence="3 4" key="1">
    <citation type="submission" date="2018-11" db="EMBL/GenBank/DDBJ databases">
        <authorList>
            <consortium name="Pathogen Informatics"/>
        </authorList>
    </citation>
    <scope>NUCLEOTIDE SEQUENCE [LARGE SCALE GENOMIC DNA]</scope>
</reference>